<dbReference type="Proteomes" id="UP000646484">
    <property type="component" value="Unassembled WGS sequence"/>
</dbReference>
<dbReference type="InterPro" id="IPR015943">
    <property type="entry name" value="WD40/YVTN_repeat-like_dom_sf"/>
</dbReference>
<gene>
    <name evidence="2" type="ORF">H8S64_00170</name>
</gene>
<accession>A0ABR7CV12</accession>
<organism evidence="2 3">
    <name type="scientific">Butyricimonas hominis</name>
    <dbReference type="NCBI Taxonomy" id="2763032"/>
    <lineage>
        <taxon>Bacteria</taxon>
        <taxon>Pseudomonadati</taxon>
        <taxon>Bacteroidota</taxon>
        <taxon>Bacteroidia</taxon>
        <taxon>Bacteroidales</taxon>
        <taxon>Odoribacteraceae</taxon>
        <taxon>Butyricimonas</taxon>
    </lineage>
</organism>
<keyword evidence="1" id="KW-0732">Signal</keyword>
<dbReference type="Pfam" id="PF05096">
    <property type="entry name" value="Glu_cyclase_2"/>
    <property type="match status" value="1"/>
</dbReference>
<dbReference type="EMBL" id="JACOOH010000001">
    <property type="protein sequence ID" value="MBC5619505.1"/>
    <property type="molecule type" value="Genomic_DNA"/>
</dbReference>
<feature type="signal peptide" evidence="1">
    <location>
        <begin position="1"/>
        <end position="19"/>
    </location>
</feature>
<reference evidence="2 3" key="1">
    <citation type="submission" date="2020-08" db="EMBL/GenBank/DDBJ databases">
        <title>Genome public.</title>
        <authorList>
            <person name="Liu C."/>
            <person name="Sun Q."/>
        </authorList>
    </citation>
    <scope>NUCLEOTIDE SEQUENCE [LARGE SCALE GENOMIC DNA]</scope>
    <source>
        <strain evidence="2 3">NSJ-56</strain>
    </source>
</reference>
<proteinExistence type="predicted"/>
<sequence>MHIMTSCYYYILLSILLVAACQGTNKAKNTGNTPVSSTTEEARGTGPKYVKSVQFVYPMKGDTCQFDQELKIVYANNKRYKIDSAHLFFNQKKIATLDSTTKEYIFKLPKEKCGTNTLKIIAFHPDSKQGVATQSFIVKPDKAPKRLNYKLVKTYNHATDASTQGLVYIDGIMYEGTGIKGQSTLRKIDLESNKTLASLSLDARYFGEGITVYKDKIYQLTWTSKKAFVYDLATFTLLTTFDYSMQEGWGLTTMGDKLVMSDGTHRLYHLDPELFTVIKTVEVYDSKGPVTNLNELEYINGYIWANEWLTDRIVIIDPETGEVTEELLLPNMLTPAEKAKLDENDDVLNGIAYNEKKGTIYVTGKHWPKLFEIKTY</sequence>
<dbReference type="InterPro" id="IPR007788">
    <property type="entry name" value="QCT"/>
</dbReference>
<evidence type="ECO:0000313" key="3">
    <source>
        <dbReference type="Proteomes" id="UP000646484"/>
    </source>
</evidence>
<feature type="chain" id="PRO_5046383352" evidence="1">
    <location>
        <begin position="20"/>
        <end position="376"/>
    </location>
</feature>
<evidence type="ECO:0000256" key="1">
    <source>
        <dbReference type="SAM" id="SignalP"/>
    </source>
</evidence>
<protein>
    <submittedName>
        <fullName evidence="2">Glutaminyl-peptide cyclotransferase</fullName>
    </submittedName>
</protein>
<dbReference type="RefSeq" id="WP_186974515.1">
    <property type="nucleotide sequence ID" value="NZ_JACOOH010000001.1"/>
</dbReference>
<comment type="caution">
    <text evidence="2">The sequence shown here is derived from an EMBL/GenBank/DDBJ whole genome shotgun (WGS) entry which is preliminary data.</text>
</comment>
<dbReference type="Gene3D" id="2.130.10.10">
    <property type="entry name" value="YVTN repeat-like/Quinoprotein amine dehydrogenase"/>
    <property type="match status" value="1"/>
</dbReference>
<dbReference type="SUPFAM" id="SSF63825">
    <property type="entry name" value="YWTD domain"/>
    <property type="match status" value="1"/>
</dbReference>
<keyword evidence="3" id="KW-1185">Reference proteome</keyword>
<dbReference type="PANTHER" id="PTHR31270">
    <property type="entry name" value="GLUTAMINYL-PEPTIDE CYCLOTRANSFERASE"/>
    <property type="match status" value="1"/>
</dbReference>
<name>A0ABR7CV12_9BACT</name>
<evidence type="ECO:0000313" key="2">
    <source>
        <dbReference type="EMBL" id="MBC5619505.1"/>
    </source>
</evidence>
<dbReference type="PANTHER" id="PTHR31270:SF1">
    <property type="entry name" value="GLUTAMINYL-PEPTIDE CYCLOTRANSFERASE"/>
    <property type="match status" value="1"/>
</dbReference>